<keyword evidence="1" id="KW-0472">Membrane</keyword>
<dbReference type="SUPFAM" id="SSF55073">
    <property type="entry name" value="Nucleotide cyclase"/>
    <property type="match status" value="1"/>
</dbReference>
<name>A0AA43TKR3_9GAMM</name>
<organism evidence="3 4">
    <name type="scientific">Candidatus Methylobacter titanis</name>
    <dbReference type="NCBI Taxonomy" id="3053457"/>
    <lineage>
        <taxon>Bacteria</taxon>
        <taxon>Pseudomonadati</taxon>
        <taxon>Pseudomonadota</taxon>
        <taxon>Gammaproteobacteria</taxon>
        <taxon>Methylococcales</taxon>
        <taxon>Methylococcaceae</taxon>
        <taxon>Methylobacter</taxon>
    </lineage>
</organism>
<evidence type="ECO:0000259" key="2">
    <source>
        <dbReference type="PROSITE" id="PS50125"/>
    </source>
</evidence>
<sequence length="649" mass="69444">MITTESLLKNRLTPLLLASTLTLMAGVFWAEPFSRIEAAVGDHLWQLMASSGNRERRVVVIDIDEASIARYGAWPWPRERTADLFRSLTEQGVAQRIVDIAFPESKSGDDRLATELLKTPTVLAQVLAIDADEPVNRGSLQAGMSGGLCPGQFPEARAAIGNAPTLRAASAGHINPRIAADGVIRQLPAIICYQHKAYAALALAAIAAGAGVAPEFSVVSGTKWLGPVATLRHPGLPGFAVPINRQGDILLPWWMSREAIMAFSAKDVMEGNVPAGYLQGAWALLGATAFSIGDTVPTPQAAAASGVEVHAQLITALLDGRIPFQPRGAIWLQTAWIVLSALLLLGASRFRRGVLRVYGPVLAGLLLLCATAVLHAGLLWAASLWLPWMAAVFFILSLLTFITTQGYLSSRAEGVLLYRNLSSYLPEHVARQIAGQEPGSTLNAHHEQVIVLYADLRNFSAWCEQLPAEQAGALLHNFYTFAGKIIEQQGGVVEEYVGDAVMGVWRSGDSDLRPLTAAKSIVLTGGQLFGAETGINALPPLAIGIGIEQGKVLVGSFGPARRRTYTLLGKTVTTAIRLQAMTGELAQAIICGENIAGIWQDRAALVSLGKFLLPDRRQPTELFVPEMGHCPVDSPLANPLPTELMVDDE</sequence>
<feature type="transmembrane region" description="Helical" evidence="1">
    <location>
        <begin position="388"/>
        <end position="408"/>
    </location>
</feature>
<dbReference type="AlphaFoldDB" id="A0AA43TKR3"/>
<evidence type="ECO:0000313" key="3">
    <source>
        <dbReference type="EMBL" id="MDI1230333.1"/>
    </source>
</evidence>
<dbReference type="CDD" id="cd07302">
    <property type="entry name" value="CHD"/>
    <property type="match status" value="1"/>
</dbReference>
<dbReference type="EMBL" id="JAQSDF010000007">
    <property type="protein sequence ID" value="MDI1230333.1"/>
    <property type="molecule type" value="Genomic_DNA"/>
</dbReference>
<dbReference type="InterPro" id="IPR007890">
    <property type="entry name" value="CHASE2"/>
</dbReference>
<dbReference type="GO" id="GO:0009190">
    <property type="term" value="P:cyclic nucleotide biosynthetic process"/>
    <property type="evidence" value="ECO:0007669"/>
    <property type="project" value="InterPro"/>
</dbReference>
<evidence type="ECO:0000256" key="1">
    <source>
        <dbReference type="SAM" id="Phobius"/>
    </source>
</evidence>
<reference evidence="3" key="1">
    <citation type="submission" date="2023-01" db="EMBL/GenBank/DDBJ databases">
        <title>Biogeochemical cycle of methane in antarctic sediments.</title>
        <authorList>
            <person name="Roldan D.M."/>
            <person name="Menes R.J."/>
        </authorList>
    </citation>
    <scope>NUCLEOTIDE SEQUENCE [LARGE SCALE GENOMIC DNA]</scope>
    <source>
        <strain evidence="3">K-2018 MAG008</strain>
    </source>
</reference>
<dbReference type="Gene3D" id="3.30.70.1230">
    <property type="entry name" value="Nucleotide cyclase"/>
    <property type="match status" value="1"/>
</dbReference>
<dbReference type="GO" id="GO:0035556">
    <property type="term" value="P:intracellular signal transduction"/>
    <property type="evidence" value="ECO:0007669"/>
    <property type="project" value="InterPro"/>
</dbReference>
<dbReference type="PANTHER" id="PTHR43081:SF1">
    <property type="entry name" value="ADENYLATE CYCLASE, TERMINAL-DIFFERENTIATION SPECIFIC"/>
    <property type="match status" value="1"/>
</dbReference>
<feature type="domain" description="Guanylate cyclase" evidence="2">
    <location>
        <begin position="450"/>
        <end position="579"/>
    </location>
</feature>
<dbReference type="InterPro" id="IPR029787">
    <property type="entry name" value="Nucleotide_cyclase"/>
</dbReference>
<dbReference type="SMART" id="SM00044">
    <property type="entry name" value="CYCc"/>
    <property type="match status" value="1"/>
</dbReference>
<accession>A0AA43TKR3</accession>
<dbReference type="GO" id="GO:0004016">
    <property type="term" value="F:adenylate cyclase activity"/>
    <property type="evidence" value="ECO:0007669"/>
    <property type="project" value="UniProtKB-ARBA"/>
</dbReference>
<feature type="transmembrane region" description="Helical" evidence="1">
    <location>
        <begin position="328"/>
        <end position="345"/>
    </location>
</feature>
<feature type="transmembrane region" description="Helical" evidence="1">
    <location>
        <begin position="357"/>
        <end position="382"/>
    </location>
</feature>
<comment type="caution">
    <text evidence="3">The sequence shown here is derived from an EMBL/GenBank/DDBJ whole genome shotgun (WGS) entry which is preliminary data.</text>
</comment>
<dbReference type="Pfam" id="PF00211">
    <property type="entry name" value="Guanylate_cyc"/>
    <property type="match status" value="1"/>
</dbReference>
<gene>
    <name evidence="3" type="ORF">PSU93_04190</name>
</gene>
<dbReference type="Proteomes" id="UP001160519">
    <property type="component" value="Unassembled WGS sequence"/>
</dbReference>
<evidence type="ECO:0000313" key="4">
    <source>
        <dbReference type="Proteomes" id="UP001160519"/>
    </source>
</evidence>
<keyword evidence="4" id="KW-1185">Reference proteome</keyword>
<dbReference type="PROSITE" id="PS50125">
    <property type="entry name" value="GUANYLATE_CYCLASE_2"/>
    <property type="match status" value="1"/>
</dbReference>
<dbReference type="PANTHER" id="PTHR43081">
    <property type="entry name" value="ADENYLATE CYCLASE, TERMINAL-DIFFERENTIATION SPECIFIC-RELATED"/>
    <property type="match status" value="1"/>
</dbReference>
<dbReference type="InterPro" id="IPR050697">
    <property type="entry name" value="Adenylyl/Guanylyl_Cyclase_3/4"/>
</dbReference>
<dbReference type="Pfam" id="PF05226">
    <property type="entry name" value="CHASE2"/>
    <property type="match status" value="1"/>
</dbReference>
<proteinExistence type="predicted"/>
<keyword evidence="1" id="KW-1133">Transmembrane helix</keyword>
<keyword evidence="1" id="KW-0812">Transmembrane</keyword>
<protein>
    <submittedName>
        <fullName evidence="3">Adenylate/guanylate cyclase domain-containing protein</fullName>
    </submittedName>
</protein>
<dbReference type="InterPro" id="IPR001054">
    <property type="entry name" value="A/G_cyclase"/>
</dbReference>
<dbReference type="SMART" id="SM01080">
    <property type="entry name" value="CHASE2"/>
    <property type="match status" value="1"/>
</dbReference>